<proteinExistence type="inferred from homology"/>
<evidence type="ECO:0000256" key="1">
    <source>
        <dbReference type="ARBA" id="ARBA00010617"/>
    </source>
</evidence>
<dbReference type="PRINTS" id="PR00385">
    <property type="entry name" value="P450"/>
</dbReference>
<evidence type="ECO:0000256" key="3">
    <source>
        <dbReference type="ARBA" id="ARBA00022723"/>
    </source>
</evidence>
<gene>
    <name evidence="7" type="ORF">CONLIGDRAFT_676356</name>
</gene>
<dbReference type="InterPro" id="IPR050121">
    <property type="entry name" value="Cytochrome_P450_monoxygenase"/>
</dbReference>
<evidence type="ECO:0000313" key="8">
    <source>
        <dbReference type="Proteomes" id="UP000182658"/>
    </source>
</evidence>
<feature type="binding site" description="axial binding residue" evidence="5">
    <location>
        <position position="476"/>
    </location>
    <ligand>
        <name>heme</name>
        <dbReference type="ChEBI" id="CHEBI:30413"/>
    </ligand>
    <ligandPart>
        <name>Fe</name>
        <dbReference type="ChEBI" id="CHEBI:18248"/>
    </ligandPart>
</feature>
<dbReference type="SUPFAM" id="SSF48264">
    <property type="entry name" value="Cytochrome P450"/>
    <property type="match status" value="1"/>
</dbReference>
<dbReference type="STRING" id="1408157.A0A1J7J7X3"/>
<dbReference type="InterPro" id="IPR001128">
    <property type="entry name" value="Cyt_P450"/>
</dbReference>
<dbReference type="PANTHER" id="PTHR24305">
    <property type="entry name" value="CYTOCHROME P450"/>
    <property type="match status" value="1"/>
</dbReference>
<organism evidence="7 8">
    <name type="scientific">Coniochaeta ligniaria NRRL 30616</name>
    <dbReference type="NCBI Taxonomy" id="1408157"/>
    <lineage>
        <taxon>Eukaryota</taxon>
        <taxon>Fungi</taxon>
        <taxon>Dikarya</taxon>
        <taxon>Ascomycota</taxon>
        <taxon>Pezizomycotina</taxon>
        <taxon>Sordariomycetes</taxon>
        <taxon>Sordariomycetidae</taxon>
        <taxon>Coniochaetales</taxon>
        <taxon>Coniochaetaceae</taxon>
        <taxon>Coniochaeta</taxon>
    </lineage>
</organism>
<evidence type="ECO:0000256" key="2">
    <source>
        <dbReference type="ARBA" id="ARBA00022617"/>
    </source>
</evidence>
<evidence type="ECO:0000256" key="6">
    <source>
        <dbReference type="SAM" id="SignalP"/>
    </source>
</evidence>
<feature type="chain" id="PRO_5013221737" evidence="6">
    <location>
        <begin position="20"/>
        <end position="530"/>
    </location>
</feature>
<keyword evidence="4 5" id="KW-0408">Iron</keyword>
<comment type="similarity">
    <text evidence="1">Belongs to the cytochrome P450 family.</text>
</comment>
<protein>
    <submittedName>
        <fullName evidence="7">Cytochrome P450</fullName>
    </submittedName>
</protein>
<keyword evidence="8" id="KW-1185">Reference proteome</keyword>
<dbReference type="EMBL" id="KV875093">
    <property type="protein sequence ID" value="OIW35435.1"/>
    <property type="molecule type" value="Genomic_DNA"/>
</dbReference>
<dbReference type="GO" id="GO:0020037">
    <property type="term" value="F:heme binding"/>
    <property type="evidence" value="ECO:0007669"/>
    <property type="project" value="InterPro"/>
</dbReference>
<dbReference type="InterPro" id="IPR002401">
    <property type="entry name" value="Cyt_P450_E_grp-I"/>
</dbReference>
<evidence type="ECO:0000256" key="4">
    <source>
        <dbReference type="ARBA" id="ARBA00023004"/>
    </source>
</evidence>
<dbReference type="Gene3D" id="1.10.630.10">
    <property type="entry name" value="Cytochrome P450"/>
    <property type="match status" value="1"/>
</dbReference>
<dbReference type="PRINTS" id="PR00463">
    <property type="entry name" value="EP450I"/>
</dbReference>
<dbReference type="Proteomes" id="UP000182658">
    <property type="component" value="Unassembled WGS sequence"/>
</dbReference>
<dbReference type="GO" id="GO:0004497">
    <property type="term" value="F:monooxygenase activity"/>
    <property type="evidence" value="ECO:0007669"/>
    <property type="project" value="InterPro"/>
</dbReference>
<keyword evidence="6" id="KW-0732">Signal</keyword>
<sequence length="530" mass="59437">MTMFAPLVLLASLICLVGSAVYDVSSLGNTAQVVLTSILSLSIANKVYRLFIYPHYVSPLRHLPGPKDHHFLIGHFLHQYRAGSPNEPYVSWAKKWPDAPFIRYLSIGNVEALLVNSVAAYRDVTRTKCYSFVKPPFFVRLVKDLIGAGLVFAEGEEHKAQKKVLNGVFAGPNIKAFLPGIQARARALCDNFERAIVENDGIVELTSAYSQMALEITASFVLGIDLLAFPDGRILHDSYKYVFDPPAVVQLLNFIHVFVLPIRWFPLEANRKFLRLNKLLRSILRDVVAKRVEDVKKMREGETQLEQKSASGGKDLLTLMAEEGWSEEDMLNQVLTFTAAGHETTATALVWATHALSLYPDIEQRLQAEIKTLTNPDPSSSDIESLHYLNNFSRELFRFFCPAAVQGRVAVEDVVIQGVPIPKGTELLISPAAIHFNPLIWGPHADVFDPDRWDRLEGDAADVHAWGPFLQGPRGCIGRTLAWLEFKGVVVELVRRFRFERLVEGEVRLVNPSPVLRPRGGLRVKVVRRE</sequence>
<evidence type="ECO:0000313" key="7">
    <source>
        <dbReference type="EMBL" id="OIW35435.1"/>
    </source>
</evidence>
<dbReference type="AlphaFoldDB" id="A0A1J7J7X3"/>
<dbReference type="OrthoDB" id="1470350at2759"/>
<dbReference type="PANTHER" id="PTHR24305:SF166">
    <property type="entry name" value="CYTOCHROME P450 12A4, MITOCHONDRIAL-RELATED"/>
    <property type="match status" value="1"/>
</dbReference>
<name>A0A1J7J7X3_9PEZI</name>
<dbReference type="GO" id="GO:0016705">
    <property type="term" value="F:oxidoreductase activity, acting on paired donors, with incorporation or reduction of molecular oxygen"/>
    <property type="evidence" value="ECO:0007669"/>
    <property type="project" value="InterPro"/>
</dbReference>
<dbReference type="GO" id="GO:0005506">
    <property type="term" value="F:iron ion binding"/>
    <property type="evidence" value="ECO:0007669"/>
    <property type="project" value="InterPro"/>
</dbReference>
<keyword evidence="2 5" id="KW-0349">Heme</keyword>
<dbReference type="InterPro" id="IPR036396">
    <property type="entry name" value="Cyt_P450_sf"/>
</dbReference>
<comment type="cofactor">
    <cofactor evidence="5">
        <name>heme</name>
        <dbReference type="ChEBI" id="CHEBI:30413"/>
    </cofactor>
</comment>
<reference evidence="7 8" key="1">
    <citation type="submission" date="2016-10" db="EMBL/GenBank/DDBJ databases">
        <title>Draft genome sequence of Coniochaeta ligniaria NRRL30616, a lignocellulolytic fungus for bioabatement of inhibitors in plant biomass hydrolysates.</title>
        <authorList>
            <consortium name="DOE Joint Genome Institute"/>
            <person name="Jimenez D.J."/>
            <person name="Hector R.E."/>
            <person name="Riley R."/>
            <person name="Sun H."/>
            <person name="Grigoriev I.V."/>
            <person name="Van Elsas J.D."/>
            <person name="Nichols N.N."/>
        </authorList>
    </citation>
    <scope>NUCLEOTIDE SEQUENCE [LARGE SCALE GENOMIC DNA]</scope>
    <source>
        <strain evidence="7 8">NRRL 30616</strain>
    </source>
</reference>
<accession>A0A1J7J7X3</accession>
<keyword evidence="3 5" id="KW-0479">Metal-binding</keyword>
<dbReference type="Pfam" id="PF00067">
    <property type="entry name" value="p450"/>
    <property type="match status" value="1"/>
</dbReference>
<evidence type="ECO:0000256" key="5">
    <source>
        <dbReference type="PIRSR" id="PIRSR602401-1"/>
    </source>
</evidence>
<dbReference type="InParanoid" id="A0A1J7J7X3"/>
<feature type="signal peptide" evidence="6">
    <location>
        <begin position="1"/>
        <end position="19"/>
    </location>
</feature>